<accession>A0ABQ1WMU2</accession>
<dbReference type="InterPro" id="IPR026866">
    <property type="entry name" value="CR006_AAA"/>
</dbReference>
<dbReference type="InterPro" id="IPR027417">
    <property type="entry name" value="P-loop_NTPase"/>
</dbReference>
<feature type="domain" description="Protein CR006 P-loop" evidence="1">
    <location>
        <begin position="139"/>
        <end position="351"/>
    </location>
</feature>
<organism evidence="2 3">
    <name type="scientific">Christiangramia forsetii</name>
    <dbReference type="NCBI Taxonomy" id="411153"/>
    <lineage>
        <taxon>Bacteria</taxon>
        <taxon>Pseudomonadati</taxon>
        <taxon>Bacteroidota</taxon>
        <taxon>Flavobacteriia</taxon>
        <taxon>Flavobacteriales</taxon>
        <taxon>Flavobacteriaceae</taxon>
        <taxon>Christiangramia</taxon>
    </lineage>
</organism>
<proteinExistence type="predicted"/>
<evidence type="ECO:0000313" key="3">
    <source>
        <dbReference type="Proteomes" id="UP000605733"/>
    </source>
</evidence>
<evidence type="ECO:0000313" key="2">
    <source>
        <dbReference type="EMBL" id="GGG37530.1"/>
    </source>
</evidence>
<dbReference type="SUPFAM" id="SSF52540">
    <property type="entry name" value="P-loop containing nucleoside triphosphate hydrolases"/>
    <property type="match status" value="1"/>
</dbReference>
<dbReference type="Pfam" id="PF13166">
    <property type="entry name" value="AAA_13"/>
    <property type="match status" value="1"/>
</dbReference>
<reference evidence="3" key="1">
    <citation type="journal article" date="2019" name="Int. J. Syst. Evol. Microbiol.">
        <title>The Global Catalogue of Microorganisms (GCM) 10K type strain sequencing project: providing services to taxonomists for standard genome sequencing and annotation.</title>
        <authorList>
            <consortium name="The Broad Institute Genomics Platform"/>
            <consortium name="The Broad Institute Genome Sequencing Center for Infectious Disease"/>
            <person name="Wu L."/>
            <person name="Ma J."/>
        </authorList>
    </citation>
    <scope>NUCLEOTIDE SEQUENCE [LARGE SCALE GENOMIC DNA]</scope>
    <source>
        <strain evidence="3">CGMCC 1.15422</strain>
    </source>
</reference>
<evidence type="ECO:0000259" key="1">
    <source>
        <dbReference type="Pfam" id="PF13166"/>
    </source>
</evidence>
<dbReference type="Gene3D" id="3.40.50.300">
    <property type="entry name" value="P-loop containing nucleotide triphosphate hydrolases"/>
    <property type="match status" value="1"/>
</dbReference>
<dbReference type="RefSeq" id="WP_011708592.1">
    <property type="nucleotide sequence ID" value="NZ_BMIX01000004.1"/>
</dbReference>
<dbReference type="Proteomes" id="UP000605733">
    <property type="component" value="Unassembled WGS sequence"/>
</dbReference>
<sequence length="359" mass="41462">MKNSKEIAKELYELEHKICLIYAFNATGKTQLSVGYKNYTKAQNGGRHTGVYYNAYSEDLFVWDNDEEHQNENVKLGIKGSSLNTHHSLLLDTPILIEKLSLYNPNYIFELNLYEDGNREKGIASISFYEDENKGIPIKISRGQEKIFIWCFYLALFDVETFTGDGEQDAHLFIDDPVSSMDENNIYLTTESIINLIDGVFPNKKVIITTHHIGLFSILANRFTKGEKSKIFESQTKTYLLQKDINTGELSLNEKNGVFLFHLHLLKTLEDAINDELFVYHFALLRQLLEHIASFLGRPRIGYVLNQIGMEDASMVSDKINSLSHQDVYRTKSNLMSDKDIPLFEEIFSKIIEKYRFKY</sequence>
<protein>
    <submittedName>
        <fullName evidence="2">Anticodon nuclease</fullName>
    </submittedName>
</protein>
<dbReference type="EMBL" id="BMIX01000004">
    <property type="protein sequence ID" value="GGG37530.1"/>
    <property type="molecule type" value="Genomic_DNA"/>
</dbReference>
<comment type="caution">
    <text evidence="2">The sequence shown here is derived from an EMBL/GenBank/DDBJ whole genome shotgun (WGS) entry which is preliminary data.</text>
</comment>
<name>A0ABQ1WMU2_9FLAO</name>
<keyword evidence="3" id="KW-1185">Reference proteome</keyword>
<gene>
    <name evidence="2" type="ORF">GCM10011532_21500</name>
</gene>